<dbReference type="OrthoDB" id="2012566at2759"/>
<reference evidence="1 2" key="1">
    <citation type="submission" date="2014-06" db="EMBL/GenBank/DDBJ databases">
        <title>Evolutionary Origins and Diversification of the Mycorrhizal Mutualists.</title>
        <authorList>
            <consortium name="DOE Joint Genome Institute"/>
            <consortium name="Mycorrhizal Genomics Consortium"/>
            <person name="Kohler A."/>
            <person name="Kuo A."/>
            <person name="Nagy L.G."/>
            <person name="Floudas D."/>
            <person name="Copeland A."/>
            <person name="Barry K.W."/>
            <person name="Cichocki N."/>
            <person name="Veneault-Fourrey C."/>
            <person name="LaButti K."/>
            <person name="Lindquist E.A."/>
            <person name="Lipzen A."/>
            <person name="Lundell T."/>
            <person name="Morin E."/>
            <person name="Murat C."/>
            <person name="Riley R."/>
            <person name="Ohm R."/>
            <person name="Sun H."/>
            <person name="Tunlid A."/>
            <person name="Henrissat B."/>
            <person name="Grigoriev I.V."/>
            <person name="Hibbett D.S."/>
            <person name="Martin F."/>
        </authorList>
    </citation>
    <scope>NUCLEOTIDE SEQUENCE [LARGE SCALE GENOMIC DNA]</scope>
    <source>
        <strain evidence="1 2">SS14</strain>
    </source>
</reference>
<proteinExistence type="predicted"/>
<dbReference type="Proteomes" id="UP000054279">
    <property type="component" value="Unassembled WGS sequence"/>
</dbReference>
<sequence length="159" mass="17756">RNEDSIIQAYFDHSRPRIDPIVCINILILSFRNGRGAELSESLDWVFNILQSRKYINGTYYEVTAECFLYFISGLISNMPNICSAMMESFGEAVRERFSMPGDGLTVSMRILAAASVGLSDVSDISSLLKLQNQDGSIKRYMYKYGSTGMLIGNRGLAP</sequence>
<accession>A0A0C9UB89</accession>
<organism evidence="1 2">
    <name type="scientific">Sphaerobolus stellatus (strain SS14)</name>
    <dbReference type="NCBI Taxonomy" id="990650"/>
    <lineage>
        <taxon>Eukaryota</taxon>
        <taxon>Fungi</taxon>
        <taxon>Dikarya</taxon>
        <taxon>Basidiomycota</taxon>
        <taxon>Agaricomycotina</taxon>
        <taxon>Agaricomycetes</taxon>
        <taxon>Phallomycetidae</taxon>
        <taxon>Geastrales</taxon>
        <taxon>Sphaerobolaceae</taxon>
        <taxon>Sphaerobolus</taxon>
    </lineage>
</organism>
<name>A0A0C9UB89_SPHS4</name>
<feature type="non-terminal residue" evidence="1">
    <location>
        <position position="1"/>
    </location>
</feature>
<dbReference type="HOGENOM" id="CLU_1408637_0_0_1"/>
<protein>
    <submittedName>
        <fullName evidence="1">Unplaced genomic scaffold SPHSTscaffold_861, whole genome shotgun sequence</fullName>
    </submittedName>
</protein>
<evidence type="ECO:0000313" key="1">
    <source>
        <dbReference type="EMBL" id="KIJ22796.1"/>
    </source>
</evidence>
<evidence type="ECO:0000313" key="2">
    <source>
        <dbReference type="Proteomes" id="UP000054279"/>
    </source>
</evidence>
<gene>
    <name evidence="1" type="ORF">M422DRAFT_196689</name>
</gene>
<keyword evidence="2" id="KW-1185">Reference proteome</keyword>
<dbReference type="EMBL" id="KN837936">
    <property type="protein sequence ID" value="KIJ22796.1"/>
    <property type="molecule type" value="Genomic_DNA"/>
</dbReference>
<dbReference type="AlphaFoldDB" id="A0A0C9UB89"/>